<evidence type="ECO:0000256" key="7">
    <source>
        <dbReference type="ARBA" id="ARBA00023180"/>
    </source>
</evidence>
<comment type="subcellular location">
    <subcellularLocation>
        <location evidence="1">Membrane</location>
        <topology evidence="1">Lipid-anchor</topology>
        <topology evidence="1">GPI-anchor</topology>
    </subcellularLocation>
</comment>
<dbReference type="EMBL" id="JAWJWF010000045">
    <property type="protein sequence ID" value="KAK6626542.1"/>
    <property type="molecule type" value="Genomic_DNA"/>
</dbReference>
<evidence type="ECO:0000256" key="5">
    <source>
        <dbReference type="ARBA" id="ARBA00022989"/>
    </source>
</evidence>
<keyword evidence="12" id="KW-1185">Reference proteome</keyword>
<keyword evidence="2" id="KW-0336">GPI-anchor</keyword>
<keyword evidence="8" id="KW-0449">Lipoprotein</keyword>
<keyword evidence="6 9" id="KW-0472">Membrane</keyword>
<proteinExistence type="predicted"/>
<dbReference type="PANTHER" id="PTHR33562">
    <property type="entry name" value="ATILLA, ISOFORM B-RELATED-RELATED"/>
    <property type="match status" value="1"/>
</dbReference>
<feature type="transmembrane region" description="Helical" evidence="9">
    <location>
        <begin position="130"/>
        <end position="151"/>
    </location>
</feature>
<dbReference type="Proteomes" id="UP001359485">
    <property type="component" value="Unassembled WGS sequence"/>
</dbReference>
<dbReference type="Pfam" id="PF17064">
    <property type="entry name" value="QVR"/>
    <property type="match status" value="1"/>
</dbReference>
<reference evidence="11 12" key="1">
    <citation type="submission" date="2023-09" db="EMBL/GenBank/DDBJ databases">
        <title>Genomes of two closely related lineages of the louse Polyplax serrata with different host specificities.</title>
        <authorList>
            <person name="Martinu J."/>
            <person name="Tarabai H."/>
            <person name="Stefka J."/>
            <person name="Hypsa V."/>
        </authorList>
    </citation>
    <scope>NUCLEOTIDE SEQUENCE [LARGE SCALE GENOMIC DNA]</scope>
    <source>
        <strain evidence="11">98ZLc_SE</strain>
    </source>
</reference>
<dbReference type="InterPro" id="IPR050975">
    <property type="entry name" value="Sleep_regulator"/>
</dbReference>
<evidence type="ECO:0000256" key="8">
    <source>
        <dbReference type="ARBA" id="ARBA00023288"/>
    </source>
</evidence>
<organism evidence="11 12">
    <name type="scientific">Polyplax serrata</name>
    <name type="common">Common mouse louse</name>
    <dbReference type="NCBI Taxonomy" id="468196"/>
    <lineage>
        <taxon>Eukaryota</taxon>
        <taxon>Metazoa</taxon>
        <taxon>Ecdysozoa</taxon>
        <taxon>Arthropoda</taxon>
        <taxon>Hexapoda</taxon>
        <taxon>Insecta</taxon>
        <taxon>Pterygota</taxon>
        <taxon>Neoptera</taxon>
        <taxon>Paraneoptera</taxon>
        <taxon>Psocodea</taxon>
        <taxon>Troctomorpha</taxon>
        <taxon>Phthiraptera</taxon>
        <taxon>Anoplura</taxon>
        <taxon>Polyplacidae</taxon>
        <taxon>Polyplax</taxon>
    </lineage>
</organism>
<feature type="signal peptide" evidence="10">
    <location>
        <begin position="1"/>
        <end position="17"/>
    </location>
</feature>
<keyword evidence="5 9" id="KW-1133">Transmembrane helix</keyword>
<sequence length="152" mass="17418">MIARLIFLFMIIVAVESIKCYRCTSTATEKDPYQCNEFFDDSELEPQSCDDIHNAQYCIKQIGIFEAAMFSNHPDPNMRFYRPTGALETKRFCSSLYLGNYCHYNKQPGGRTHDRSCYFTCQGDGCNSAINVRISLLSFTTIGYLLLILTVR</sequence>
<gene>
    <name evidence="11" type="ORF">RUM44_009015</name>
</gene>
<keyword evidence="7" id="KW-0325">Glycoprotein</keyword>
<accession>A0ABR1ARH7</accession>
<dbReference type="InterPro" id="IPR031424">
    <property type="entry name" value="QVR-like"/>
</dbReference>
<evidence type="ECO:0000256" key="6">
    <source>
        <dbReference type="ARBA" id="ARBA00023136"/>
    </source>
</evidence>
<dbReference type="CDD" id="cd23590">
    <property type="entry name" value="TFP_LU_ECD_Bou"/>
    <property type="match status" value="1"/>
</dbReference>
<evidence type="ECO:0000256" key="4">
    <source>
        <dbReference type="ARBA" id="ARBA00022729"/>
    </source>
</evidence>
<evidence type="ECO:0000256" key="2">
    <source>
        <dbReference type="ARBA" id="ARBA00022622"/>
    </source>
</evidence>
<evidence type="ECO:0000256" key="10">
    <source>
        <dbReference type="SAM" id="SignalP"/>
    </source>
</evidence>
<evidence type="ECO:0000256" key="1">
    <source>
        <dbReference type="ARBA" id="ARBA00004589"/>
    </source>
</evidence>
<evidence type="ECO:0000256" key="9">
    <source>
        <dbReference type="SAM" id="Phobius"/>
    </source>
</evidence>
<evidence type="ECO:0008006" key="13">
    <source>
        <dbReference type="Google" id="ProtNLM"/>
    </source>
</evidence>
<evidence type="ECO:0000313" key="12">
    <source>
        <dbReference type="Proteomes" id="UP001359485"/>
    </source>
</evidence>
<name>A0ABR1ARH7_POLSC</name>
<protein>
    <recommendedName>
        <fullName evidence="13">Protein sleepless</fullName>
    </recommendedName>
</protein>
<keyword evidence="3 9" id="KW-0812">Transmembrane</keyword>
<feature type="chain" id="PRO_5045047667" description="Protein sleepless" evidence="10">
    <location>
        <begin position="18"/>
        <end position="152"/>
    </location>
</feature>
<keyword evidence="4 10" id="KW-0732">Signal</keyword>
<evidence type="ECO:0000313" key="11">
    <source>
        <dbReference type="EMBL" id="KAK6626542.1"/>
    </source>
</evidence>
<evidence type="ECO:0000256" key="3">
    <source>
        <dbReference type="ARBA" id="ARBA00022692"/>
    </source>
</evidence>
<comment type="caution">
    <text evidence="11">The sequence shown here is derived from an EMBL/GenBank/DDBJ whole genome shotgun (WGS) entry which is preliminary data.</text>
</comment>
<dbReference type="PANTHER" id="PTHR33562:SF18">
    <property type="entry name" value="BOUDIN-RELATED"/>
    <property type="match status" value="1"/>
</dbReference>